<evidence type="ECO:0000313" key="3">
    <source>
        <dbReference type="Proteomes" id="UP001050691"/>
    </source>
</evidence>
<dbReference type="Proteomes" id="UP001050691">
    <property type="component" value="Unassembled WGS sequence"/>
</dbReference>
<organism evidence="2 3">
    <name type="scientific">Clathrus columnatus</name>
    <dbReference type="NCBI Taxonomy" id="1419009"/>
    <lineage>
        <taxon>Eukaryota</taxon>
        <taxon>Fungi</taxon>
        <taxon>Dikarya</taxon>
        <taxon>Basidiomycota</taxon>
        <taxon>Agaricomycotina</taxon>
        <taxon>Agaricomycetes</taxon>
        <taxon>Phallomycetidae</taxon>
        <taxon>Phallales</taxon>
        <taxon>Clathraceae</taxon>
        <taxon>Clathrus</taxon>
    </lineage>
</organism>
<dbReference type="InterPro" id="IPR052762">
    <property type="entry name" value="PCW_deacetylase/CE"/>
</dbReference>
<dbReference type="PANTHER" id="PTHR37834:SF2">
    <property type="entry name" value="ESTERASE, SGNH HYDROLASE-TYPE"/>
    <property type="match status" value="1"/>
</dbReference>
<dbReference type="InterPro" id="IPR036514">
    <property type="entry name" value="SGNH_hydro_sf"/>
</dbReference>
<dbReference type="PANTHER" id="PTHR37834">
    <property type="entry name" value="GDSL-LIKE LIPASE/ACYLHYDROLASE DOMAIN PROTEIN (AFU_ORTHOLOGUE AFUA_2G00620)"/>
    <property type="match status" value="1"/>
</dbReference>
<feature type="domain" description="SGNH hydrolase-type esterase" evidence="1">
    <location>
        <begin position="146"/>
        <end position="367"/>
    </location>
</feature>
<protein>
    <recommendedName>
        <fullName evidence="1">SGNH hydrolase-type esterase domain-containing protein</fullName>
    </recommendedName>
</protein>
<dbReference type="Pfam" id="PF13472">
    <property type="entry name" value="Lipase_GDSL_2"/>
    <property type="match status" value="1"/>
</dbReference>
<sequence length="394" mass="43289">MVLQSSEETTVSDISPQVQFHGRWDLTGEDRYISHWCGSSLCFQTTSRSITVELGGLTVSRSNFHNVLWRFGSQSVTRTALVKGKRSMKFTALSDAAESGGGEKLRDVTIMLCDWGAKLQILDIKTTDGRAILAPAVASSPRPMLFIGDSLVSGFTPLYRGLVLPHGSYQSFGSIAVRTLRAHGLDARLEMVAYPGICLKTVDSPAVISTQAETDMDWKGDEVYWKGMEDVFWDGMIGKGGWEERSRDTPHDIFICVGTNDQGWGGDKNEFVEHYAAFLIRLRDSYPSGLQRIHVISPFGAFNDPSDPLARKPVIEPAVQHMVEQLAKSWAEANPNGTKLYHISTEGWIHKGLTCDGVHPTSEGHEVIGTKLIEYMDSLGLAGVPGIHYTGSIP</sequence>
<evidence type="ECO:0000313" key="2">
    <source>
        <dbReference type="EMBL" id="GJJ16292.1"/>
    </source>
</evidence>
<reference evidence="2" key="1">
    <citation type="submission" date="2021-10" db="EMBL/GenBank/DDBJ databases">
        <title>De novo Genome Assembly of Clathrus columnatus (Basidiomycota, Fungi) Using Illumina and Nanopore Sequence Data.</title>
        <authorList>
            <person name="Ogiso-Tanaka E."/>
            <person name="Itagaki H."/>
            <person name="Hosoya T."/>
            <person name="Hosaka K."/>
        </authorList>
    </citation>
    <scope>NUCLEOTIDE SEQUENCE</scope>
    <source>
        <strain evidence="2">MO-923</strain>
    </source>
</reference>
<dbReference type="SUPFAM" id="SSF52266">
    <property type="entry name" value="SGNH hydrolase"/>
    <property type="match status" value="1"/>
</dbReference>
<dbReference type="Gene3D" id="3.40.50.1110">
    <property type="entry name" value="SGNH hydrolase"/>
    <property type="match status" value="1"/>
</dbReference>
<comment type="caution">
    <text evidence="2">The sequence shown here is derived from an EMBL/GenBank/DDBJ whole genome shotgun (WGS) entry which is preliminary data.</text>
</comment>
<accession>A0AAV5ANP2</accession>
<evidence type="ECO:0000259" key="1">
    <source>
        <dbReference type="Pfam" id="PF13472"/>
    </source>
</evidence>
<keyword evidence="3" id="KW-1185">Reference proteome</keyword>
<dbReference type="InterPro" id="IPR013830">
    <property type="entry name" value="SGNH_hydro"/>
</dbReference>
<gene>
    <name evidence="2" type="ORF">Clacol_010588</name>
</gene>
<dbReference type="CDD" id="cd00229">
    <property type="entry name" value="SGNH_hydrolase"/>
    <property type="match status" value="1"/>
</dbReference>
<dbReference type="AlphaFoldDB" id="A0AAV5ANP2"/>
<name>A0AAV5ANP2_9AGAM</name>
<dbReference type="EMBL" id="BPWL01000018">
    <property type="protein sequence ID" value="GJJ16292.1"/>
    <property type="molecule type" value="Genomic_DNA"/>
</dbReference>
<proteinExistence type="predicted"/>